<feature type="chain" id="PRO_5006057729" evidence="4">
    <location>
        <begin position="25"/>
        <end position="345"/>
    </location>
</feature>
<evidence type="ECO:0000256" key="4">
    <source>
        <dbReference type="SAM" id="SignalP"/>
    </source>
</evidence>
<accession>A0A0P0YQF7</accession>
<organism evidence="6">
    <name type="scientific">Klebsiella aerogenes</name>
    <name type="common">Enterobacter aerogenes</name>
    <dbReference type="NCBI Taxonomy" id="548"/>
    <lineage>
        <taxon>Bacteria</taxon>
        <taxon>Pseudomonadati</taxon>
        <taxon>Pseudomonadota</taxon>
        <taxon>Gammaproteobacteria</taxon>
        <taxon>Enterobacterales</taxon>
        <taxon>Enterobacteriaceae</taxon>
        <taxon>Klebsiella/Raoultella group</taxon>
        <taxon>Klebsiella</taxon>
    </lineage>
</organism>
<dbReference type="InterPro" id="IPR017853">
    <property type="entry name" value="GH"/>
</dbReference>
<sequence length="345" mass="39270">MLKYILRCCSLLAMVMVPSFSLCSEFLLGIGVHPQSFPGGAEALHKEIEKLHANSIRTDYPWYQVEKTKGIYVTPNIEIEETLNKALSNKIIPVIILGYGNPIYIEKTKDNPRMKPIGERAVTGFVNYAKWTAEHFNNKDVIFEIWNEWVQGGGAGKKITLSKASIRSYTNIINKTCNAIKSNNNKAKVIIGSTSPFDDRSNLWLRSLVTNLDMKCVDGISFHAYHYYPKIKKISAESVTDKLEELQKILQASLKTNNTIPFYVTEIGVPSIASARYDENDIADYFERLIPLLKSKDFIKGVWWYDLIDDGNNREDIEHNFGLMKADKKNKPIAYKFISLAKELE</sequence>
<dbReference type="PANTHER" id="PTHR12631">
    <property type="entry name" value="ALPHA-L-IDURONIDASE"/>
    <property type="match status" value="1"/>
</dbReference>
<dbReference type="SUPFAM" id="SSF51445">
    <property type="entry name" value="(Trans)glycosidases"/>
    <property type="match status" value="1"/>
</dbReference>
<keyword evidence="1 3" id="KW-0378">Hydrolase</keyword>
<feature type="signal peptide" evidence="4">
    <location>
        <begin position="1"/>
        <end position="24"/>
    </location>
</feature>
<evidence type="ECO:0000256" key="2">
    <source>
        <dbReference type="ARBA" id="ARBA00023295"/>
    </source>
</evidence>
<name>A0A0P0YQF7_KLEAE</name>
<dbReference type="PANTHER" id="PTHR12631:SF10">
    <property type="entry name" value="BETA-XYLOSIDASE-LIKE PROTEIN-RELATED"/>
    <property type="match status" value="1"/>
</dbReference>
<keyword evidence="4" id="KW-0732">Signal</keyword>
<reference evidence="6" key="1">
    <citation type="submission" date="2014-04" db="EMBL/GenBank/DDBJ databases">
        <authorList>
            <person name="Harrison E."/>
        </authorList>
    </citation>
    <scope>NUCLEOTIDE SEQUENCE</scope>
    <source>
        <strain evidence="6">4140</strain>
    </source>
</reference>
<comment type="similarity">
    <text evidence="3">Belongs to the glycosyl hydrolase 5 (cellulase A) family.</text>
</comment>
<evidence type="ECO:0000256" key="1">
    <source>
        <dbReference type="ARBA" id="ARBA00022801"/>
    </source>
</evidence>
<evidence type="ECO:0000256" key="3">
    <source>
        <dbReference type="RuleBase" id="RU361153"/>
    </source>
</evidence>
<dbReference type="InterPro" id="IPR001547">
    <property type="entry name" value="Glyco_hydro_5"/>
</dbReference>
<evidence type="ECO:0000313" key="6">
    <source>
        <dbReference type="EMBL" id="BAT23231.1"/>
    </source>
</evidence>
<dbReference type="InterPro" id="IPR051923">
    <property type="entry name" value="Glycosyl_Hydrolase_39"/>
</dbReference>
<dbReference type="Gene3D" id="3.20.20.80">
    <property type="entry name" value="Glycosidases"/>
    <property type="match status" value="1"/>
</dbReference>
<dbReference type="Pfam" id="PF00150">
    <property type="entry name" value="Cellulase"/>
    <property type="match status" value="1"/>
</dbReference>
<dbReference type="GO" id="GO:0004553">
    <property type="term" value="F:hydrolase activity, hydrolyzing O-glycosyl compounds"/>
    <property type="evidence" value="ECO:0007669"/>
    <property type="project" value="InterPro"/>
</dbReference>
<dbReference type="EMBL" id="AB924550">
    <property type="protein sequence ID" value="BAT23231.1"/>
    <property type="molecule type" value="Genomic_DNA"/>
</dbReference>
<dbReference type="AlphaFoldDB" id="A0A0P0YQF7"/>
<feature type="domain" description="Glycoside hydrolase family 5" evidence="5">
    <location>
        <begin position="40"/>
        <end position="286"/>
    </location>
</feature>
<proteinExistence type="inferred from homology"/>
<protein>
    <submittedName>
        <fullName evidence="6">Putative glycosyl hydrolase</fullName>
    </submittedName>
</protein>
<dbReference type="GO" id="GO:0000272">
    <property type="term" value="P:polysaccharide catabolic process"/>
    <property type="evidence" value="ECO:0007669"/>
    <property type="project" value="InterPro"/>
</dbReference>
<reference evidence="6" key="2">
    <citation type="journal article" date="2015" name="Sci. Rep.">
        <title>Genetic analysis of capsular polysaccharide synthesis gene clusters in 79 capsular types of Klebsiella spp.</title>
        <authorList>
            <person name="Pan Y.J."/>
            <person name="Lin T.L."/>
            <person name="Chen C.T."/>
            <person name="Chen Y.Y."/>
            <person name="Hsieh P.F."/>
            <person name="Hsu C.R."/>
            <person name="Wu M.C."/>
            <person name="Wang J.T."/>
        </authorList>
    </citation>
    <scope>NUCLEOTIDE SEQUENCE</scope>
    <source>
        <strain evidence="6">4140</strain>
    </source>
</reference>
<gene>
    <name evidence="6" type="primary">wcuC</name>
</gene>
<keyword evidence="2 3" id="KW-0326">Glycosidase</keyword>
<evidence type="ECO:0000259" key="5">
    <source>
        <dbReference type="Pfam" id="PF00150"/>
    </source>
</evidence>